<organism evidence="2 3">
    <name type="scientific">Phrynocephalus forsythii</name>
    <dbReference type="NCBI Taxonomy" id="171643"/>
    <lineage>
        <taxon>Eukaryota</taxon>
        <taxon>Metazoa</taxon>
        <taxon>Chordata</taxon>
        <taxon>Craniata</taxon>
        <taxon>Vertebrata</taxon>
        <taxon>Euteleostomi</taxon>
        <taxon>Lepidosauria</taxon>
        <taxon>Squamata</taxon>
        <taxon>Bifurcata</taxon>
        <taxon>Unidentata</taxon>
        <taxon>Episquamata</taxon>
        <taxon>Toxicofera</taxon>
        <taxon>Iguania</taxon>
        <taxon>Acrodonta</taxon>
        <taxon>Agamidae</taxon>
        <taxon>Agaminae</taxon>
        <taxon>Phrynocephalus</taxon>
    </lineage>
</organism>
<dbReference type="Gene3D" id="3.40.50.300">
    <property type="entry name" value="P-loop containing nucleotide triphosphate hydrolases"/>
    <property type="match status" value="1"/>
</dbReference>
<evidence type="ECO:0000313" key="2">
    <source>
        <dbReference type="EMBL" id="KAJ7313721.1"/>
    </source>
</evidence>
<dbReference type="GO" id="GO:0006366">
    <property type="term" value="P:transcription by RNA polymerase II"/>
    <property type="evidence" value="ECO:0007669"/>
    <property type="project" value="TreeGrafter"/>
</dbReference>
<comment type="caution">
    <text evidence="2">The sequence shown here is derived from an EMBL/GenBank/DDBJ whole genome shotgun (WGS) entry which is preliminary data.</text>
</comment>
<protein>
    <recommendedName>
        <fullName evidence="1">RAD3-like helicase DEAD domain-containing protein</fullName>
    </recommendedName>
</protein>
<name>A0A9Q1AVT9_9SAUR</name>
<dbReference type="GO" id="GO:0005524">
    <property type="term" value="F:ATP binding"/>
    <property type="evidence" value="ECO:0007669"/>
    <property type="project" value="InterPro"/>
</dbReference>
<gene>
    <name evidence="2" type="ORF">JRQ81_005359</name>
</gene>
<dbReference type="InterPro" id="IPR045028">
    <property type="entry name" value="DinG/Rad3-like"/>
</dbReference>
<dbReference type="OrthoDB" id="272481at2759"/>
<dbReference type="AlphaFoldDB" id="A0A9Q1AVT9"/>
<accession>A0A9Q1AVT9</accession>
<feature type="domain" description="RAD3-like helicase DEAD" evidence="1">
    <location>
        <begin position="19"/>
        <end position="68"/>
    </location>
</feature>
<dbReference type="GO" id="GO:0045951">
    <property type="term" value="P:positive regulation of mitotic recombination"/>
    <property type="evidence" value="ECO:0007669"/>
    <property type="project" value="TreeGrafter"/>
</dbReference>
<keyword evidence="3" id="KW-1185">Reference proteome</keyword>
<dbReference type="PANTHER" id="PTHR11472:SF1">
    <property type="entry name" value="GENERAL TRANSCRIPTION AND DNA REPAIR FACTOR IIH HELICASE SUBUNIT XPD"/>
    <property type="match status" value="1"/>
</dbReference>
<dbReference type="GO" id="GO:0003684">
    <property type="term" value="F:damaged DNA binding"/>
    <property type="evidence" value="ECO:0007669"/>
    <property type="project" value="TreeGrafter"/>
</dbReference>
<dbReference type="EMBL" id="JAPFRF010000012">
    <property type="protein sequence ID" value="KAJ7313721.1"/>
    <property type="molecule type" value="Genomic_DNA"/>
</dbReference>
<dbReference type="InterPro" id="IPR027417">
    <property type="entry name" value="P-loop_NTPase"/>
</dbReference>
<evidence type="ECO:0000313" key="3">
    <source>
        <dbReference type="Proteomes" id="UP001142489"/>
    </source>
</evidence>
<proteinExistence type="predicted"/>
<dbReference type="PANTHER" id="PTHR11472">
    <property type="entry name" value="DNA REPAIR DEAD HELICASE RAD3/XP-D SUBFAMILY MEMBER"/>
    <property type="match status" value="1"/>
</dbReference>
<dbReference type="GO" id="GO:0005634">
    <property type="term" value="C:nucleus"/>
    <property type="evidence" value="ECO:0007669"/>
    <property type="project" value="TreeGrafter"/>
</dbReference>
<evidence type="ECO:0000259" key="1">
    <source>
        <dbReference type="Pfam" id="PF06733"/>
    </source>
</evidence>
<reference evidence="2" key="1">
    <citation type="journal article" date="2023" name="DNA Res.">
        <title>Chromosome-level genome assembly of Phrynocephalus forsythii using third-generation DNA sequencing and Hi-C analysis.</title>
        <authorList>
            <person name="Qi Y."/>
            <person name="Zhao W."/>
            <person name="Zhao Y."/>
            <person name="Niu C."/>
            <person name="Cao S."/>
            <person name="Zhang Y."/>
        </authorList>
    </citation>
    <scope>NUCLEOTIDE SEQUENCE</scope>
    <source>
        <tissue evidence="2">Muscle</tissue>
    </source>
</reference>
<dbReference type="Pfam" id="PF06733">
    <property type="entry name" value="DEAD_2"/>
    <property type="match status" value="1"/>
</dbReference>
<dbReference type="GO" id="GO:0003678">
    <property type="term" value="F:DNA helicase activity"/>
    <property type="evidence" value="ECO:0007669"/>
    <property type="project" value="InterPro"/>
</dbReference>
<dbReference type="InterPro" id="IPR010614">
    <property type="entry name" value="RAD3-like_helicase_DEAD"/>
</dbReference>
<dbReference type="Proteomes" id="UP001142489">
    <property type="component" value="Unassembled WGS sequence"/>
</dbReference>
<sequence>MPIVCSIQAHPQEVSHRIYCSRTVAEFEKVLEELRKLLDVHEKQMGEKMPFLALVRSSRKNLCIHPELFPFDSQAGVSRGLPFLALVWSSRKNLCIHPELLPFDTQAGVSRGLPFLALVRSSRKNLCIHPELLPLIRGVSALPGPGLELQEEPLHSPRVAPF</sequence>